<feature type="repeat" description="TPR" evidence="8">
    <location>
        <begin position="76"/>
        <end position="109"/>
    </location>
</feature>
<evidence type="ECO:0000256" key="5">
    <source>
        <dbReference type="ARBA" id="ARBA00022679"/>
    </source>
</evidence>
<reference evidence="10" key="1">
    <citation type="submission" date="2022-07" db="EMBL/GenBank/DDBJ databases">
        <title>Tahibacter sp., a new gammaproteobacterium isolated from the silt sample collected at pig farm.</title>
        <authorList>
            <person name="Chen H."/>
        </authorList>
    </citation>
    <scope>NUCLEOTIDE SEQUENCE</scope>
    <source>
        <strain evidence="10">P2K</strain>
    </source>
</reference>
<keyword evidence="4" id="KW-0328">Glycosyltransferase</keyword>
<evidence type="ECO:0000256" key="7">
    <source>
        <dbReference type="ARBA" id="ARBA00022803"/>
    </source>
</evidence>
<dbReference type="SMART" id="SM00028">
    <property type="entry name" value="TPR"/>
    <property type="match status" value="6"/>
</dbReference>
<evidence type="ECO:0000313" key="11">
    <source>
        <dbReference type="Proteomes" id="UP001165498"/>
    </source>
</evidence>
<comment type="pathway">
    <text evidence="1">Protein modification; protein glycosylation.</text>
</comment>
<dbReference type="SUPFAM" id="SSF48452">
    <property type="entry name" value="TPR-like"/>
    <property type="match status" value="1"/>
</dbReference>
<comment type="similarity">
    <text evidence="2">Belongs to the glycosyltransferase 41 family. O-GlcNAc transferase subfamily.</text>
</comment>
<dbReference type="InterPro" id="IPR019734">
    <property type="entry name" value="TPR_rpt"/>
</dbReference>
<evidence type="ECO:0000256" key="4">
    <source>
        <dbReference type="ARBA" id="ARBA00022676"/>
    </source>
</evidence>
<evidence type="ECO:0000313" key="10">
    <source>
        <dbReference type="EMBL" id="MCQ4163282.1"/>
    </source>
</evidence>
<dbReference type="Pfam" id="PF13844">
    <property type="entry name" value="Glyco_transf_41"/>
    <property type="match status" value="1"/>
</dbReference>
<accession>A0ABT1QLH9</accession>
<evidence type="ECO:0000256" key="8">
    <source>
        <dbReference type="PROSITE-ProRule" id="PRU00339"/>
    </source>
</evidence>
<comment type="caution">
    <text evidence="10">The sequence shown here is derived from an EMBL/GenBank/DDBJ whole genome shotgun (WGS) entry which is preliminary data.</text>
</comment>
<gene>
    <name evidence="10" type="ORF">NM961_01035</name>
</gene>
<dbReference type="Pfam" id="PF13432">
    <property type="entry name" value="TPR_16"/>
    <property type="match status" value="2"/>
</dbReference>
<evidence type="ECO:0000259" key="9">
    <source>
        <dbReference type="Pfam" id="PF13844"/>
    </source>
</evidence>
<evidence type="ECO:0000256" key="1">
    <source>
        <dbReference type="ARBA" id="ARBA00004922"/>
    </source>
</evidence>
<dbReference type="RefSeq" id="WP_255910331.1">
    <property type="nucleotide sequence ID" value="NZ_JANFQO010000001.1"/>
</dbReference>
<dbReference type="PANTHER" id="PTHR44835">
    <property type="entry name" value="UDP-N-ACETYLGLUCOSAMINE--PEPTIDE N-ACETYLGLUCOSAMINYLTRANSFERASE SPINDLY-RELATED"/>
    <property type="match status" value="1"/>
</dbReference>
<dbReference type="InterPro" id="IPR051939">
    <property type="entry name" value="Glycosyltr_41/O-GlcNAc_trsf"/>
</dbReference>
<feature type="repeat" description="TPR" evidence="8">
    <location>
        <begin position="178"/>
        <end position="211"/>
    </location>
</feature>
<dbReference type="PANTHER" id="PTHR44835:SF1">
    <property type="entry name" value="PROTEIN O-GLCNAC TRANSFERASE"/>
    <property type="match status" value="1"/>
</dbReference>
<keyword evidence="6" id="KW-0677">Repeat</keyword>
<protein>
    <recommendedName>
        <fullName evidence="3">protein O-GlcNAc transferase</fullName>
        <ecNumber evidence="3">2.4.1.255</ecNumber>
    </recommendedName>
</protein>
<dbReference type="PROSITE" id="PS50005">
    <property type="entry name" value="TPR"/>
    <property type="match status" value="2"/>
</dbReference>
<dbReference type="Proteomes" id="UP001165498">
    <property type="component" value="Unassembled WGS sequence"/>
</dbReference>
<keyword evidence="5" id="KW-0808">Transferase</keyword>
<dbReference type="Gene3D" id="1.25.40.10">
    <property type="entry name" value="Tetratricopeptide repeat domain"/>
    <property type="match status" value="3"/>
</dbReference>
<keyword evidence="11" id="KW-1185">Reference proteome</keyword>
<dbReference type="InterPro" id="IPR029489">
    <property type="entry name" value="OGT/SEC/SPY_C"/>
</dbReference>
<evidence type="ECO:0000256" key="3">
    <source>
        <dbReference type="ARBA" id="ARBA00011970"/>
    </source>
</evidence>
<keyword evidence="7 8" id="KW-0802">TPR repeat</keyword>
<sequence>MSSAQAAFAAAWQQAQQALQRGDAAAALAPLRQCLQLQPQHAGLWLQTAVSAFQCGQSALARQLLENALQRWPRDVALLFHLGYLLELDKDTAAAEDLYRRTLAVQPDHADSLRNLAGLLARDGRAAQAWPLLRQLLQQQPQDLELCAAAAGHALQAGETAAAQQLARQVLAQQPQHAAALRTLGAASRERRDLDSALPALQQAVAQAPQDAALLADLGQAQIEAADFATGRASLRRAAALDPQHRLIDWIGALALPALVESEAMIDAVCADFAAQLERIHAELRLDTPAQIESACAAVSRVLPFPLHYLPRDNRATGRRFGELVQRVMQAAGGDLAQPPPARRHDGRLRVGFVSAELREHTITRYFSRWLEELDSTRFERWAWHCGFVADAMTARLAHKVEHFAHVRLAPLQLAAQIRAAELDVVVLLDVGMDPQMHALAALALAPRQYLAYGHPVSSGMTSLSGFLSGAALETPQADAHYVEPLLRLPGLGALPARPGPAIAAAPRRGGAPQFLCIQNLAKVTPHFDHTLARLARETGGCISFFAGAQGAQPLDRRFLERVSAAFRAQGLDPQQHLQLRRRNDYADYLQSLADADAILDTPWFSGGATSLDTCHVGAPVVTWPGEFMRSRQTAGMLQLLDLPQTIAAGEDDYIAKVTDLLARPAAAAELREQLRLRAPRLFEDNGGLAALAAVLQTGTLTS</sequence>
<dbReference type="InterPro" id="IPR011990">
    <property type="entry name" value="TPR-like_helical_dom_sf"/>
</dbReference>
<proteinExistence type="inferred from homology"/>
<dbReference type="Gene3D" id="3.40.50.11380">
    <property type="match status" value="1"/>
</dbReference>
<name>A0ABT1QLH9_9GAMM</name>
<organism evidence="10 11">
    <name type="scientific">Tahibacter harae</name>
    <dbReference type="NCBI Taxonomy" id="2963937"/>
    <lineage>
        <taxon>Bacteria</taxon>
        <taxon>Pseudomonadati</taxon>
        <taxon>Pseudomonadota</taxon>
        <taxon>Gammaproteobacteria</taxon>
        <taxon>Lysobacterales</taxon>
        <taxon>Rhodanobacteraceae</taxon>
        <taxon>Tahibacter</taxon>
    </lineage>
</organism>
<dbReference type="EC" id="2.4.1.255" evidence="3"/>
<dbReference type="EMBL" id="JANFQO010000001">
    <property type="protein sequence ID" value="MCQ4163282.1"/>
    <property type="molecule type" value="Genomic_DNA"/>
</dbReference>
<dbReference type="Gene3D" id="3.40.50.2000">
    <property type="entry name" value="Glycogen Phosphorylase B"/>
    <property type="match status" value="1"/>
</dbReference>
<evidence type="ECO:0000256" key="2">
    <source>
        <dbReference type="ARBA" id="ARBA00005386"/>
    </source>
</evidence>
<feature type="domain" description="O-GlcNAc transferase C-terminal" evidence="9">
    <location>
        <begin position="596"/>
        <end position="664"/>
    </location>
</feature>
<evidence type="ECO:0000256" key="6">
    <source>
        <dbReference type="ARBA" id="ARBA00022737"/>
    </source>
</evidence>